<dbReference type="Gene3D" id="3.10.20.90">
    <property type="entry name" value="Phosphatidylinositol 3-kinase Catalytic Subunit, Chain A, domain 1"/>
    <property type="match status" value="1"/>
</dbReference>
<dbReference type="GO" id="GO:0005634">
    <property type="term" value="C:nucleus"/>
    <property type="evidence" value="ECO:0007669"/>
    <property type="project" value="TreeGrafter"/>
</dbReference>
<evidence type="ECO:0000256" key="1">
    <source>
        <dbReference type="ARBA" id="ARBA00000707"/>
    </source>
</evidence>
<name>A0A4Z0A6J9_9AGAM</name>
<evidence type="ECO:0000256" key="11">
    <source>
        <dbReference type="SAM" id="MobiDB-lite"/>
    </source>
</evidence>
<keyword evidence="6" id="KW-0863">Zinc-finger</keyword>
<feature type="region of interest" description="Disordered" evidence="11">
    <location>
        <begin position="1"/>
        <end position="30"/>
    </location>
</feature>
<feature type="region of interest" description="Disordered" evidence="11">
    <location>
        <begin position="878"/>
        <end position="912"/>
    </location>
</feature>
<dbReference type="SMART" id="SM00213">
    <property type="entry name" value="UBQ"/>
    <property type="match status" value="1"/>
</dbReference>
<reference evidence="14 15" key="1">
    <citation type="submission" date="2019-02" db="EMBL/GenBank/DDBJ databases">
        <title>Genome sequencing of the rare red list fungi Hericium alpestre (H. flagellum).</title>
        <authorList>
            <person name="Buettner E."/>
            <person name="Kellner H."/>
        </authorList>
    </citation>
    <scope>NUCLEOTIDE SEQUENCE [LARGE SCALE GENOMIC DNA]</scope>
    <source>
        <strain evidence="14 15">DSM 108284</strain>
    </source>
</reference>
<evidence type="ECO:0000313" key="15">
    <source>
        <dbReference type="Proteomes" id="UP000298061"/>
    </source>
</evidence>
<dbReference type="GO" id="GO:0005829">
    <property type="term" value="C:cytosol"/>
    <property type="evidence" value="ECO:0007669"/>
    <property type="project" value="TreeGrafter"/>
</dbReference>
<dbReference type="SUPFAM" id="SSF54001">
    <property type="entry name" value="Cysteine proteinases"/>
    <property type="match status" value="1"/>
</dbReference>
<dbReference type="Gene3D" id="3.90.70.10">
    <property type="entry name" value="Cysteine proteinases"/>
    <property type="match status" value="2"/>
</dbReference>
<dbReference type="STRING" id="135208.A0A4Z0A6J9"/>
<feature type="domain" description="Ubiquitin-like" evidence="12">
    <location>
        <begin position="806"/>
        <end position="872"/>
    </location>
</feature>
<dbReference type="InterPro" id="IPR029071">
    <property type="entry name" value="Ubiquitin-like_domsf"/>
</dbReference>
<evidence type="ECO:0000313" key="14">
    <source>
        <dbReference type="EMBL" id="TFY82365.1"/>
    </source>
</evidence>
<sequence>MTFKRKRRNVQQTEGLSAGEKLKRHTLTTEDSPRWGWVGTEVTDASDISSEHRLRTCGFSGRSAFSFCPNRYAERSPKEEKPAETEVTAEGELADDVIVISDDEAPSCSKRSCRKNPNCLNYLGQDAWEDEDAATKAYMAAAKLGRDPKLDDRRSNIPVGLRNLGATCYANAFIQVWYQDLAFRNGVYQCQPSQDTDHAFELQVTFAALQEGKKSVFNPVKLVESLRLKTYEQQDAQESVSFSKLFMSHLDSEFQKQSDPALKRLIADQFQGVQAYTTTCQKCGTRSERDSDFLEIEVNLEVKYFVYILAYHGHYEATVFDVTLKTWFQFNDESVTKVKSSANGAADEEKPKGSVTMTSKDAYMLIYARRGATSEELLRNVPKPPPRAVDAVGKLNQEHEERCSLFKESTPAGPSTSAVEMKDVASAEVVLPLEDIICEHGRLDPSKADDMKRINYAAYQRMVHEEWCRFKPEMTPDDVCETCVRNMFVEKLYQFEHPKHVAQFDEVREMLDDGAYWISKQWVKDWRQAKPKMHDHLLGDPPPDSDPYGSHVKCEHGGLSLNTMSRIRISGEAYALLKSLFPSWETLSDDAEQCAICEADIQVSREDRQQMRKRAEDEKARLKYMHDNALNGNTKLLENVPCAMIPAQFVRSWRQWVTRPSLQPRPEKVDTSMSLCEHNLLCIDPNSSDFDTSVTLVRLQDWQVLEELYETGRLIAVTHQSVEGDNGAFNLQYEHEIEVCNDCRKMRKSDYDMTEITIRFLGAQDPNPTPETFVRNNDRPVQIGNQASITTYTTRRAGPQRQSQRLRKAAQPKERRLCITKTMSVKDIKLRIQDELNVPTICQRLFYEGRELEDNALTVPALGILANDVLDLREENEDVDLLDEESESDVPRKKKRDEGGGFGGTLLSGNLTSDSLVDTQSETMSTPPTSDGICPACTYANLRTALVCEICDTQL</sequence>
<evidence type="ECO:0000256" key="3">
    <source>
        <dbReference type="ARBA" id="ARBA00012759"/>
    </source>
</evidence>
<accession>A0A4Z0A6J9</accession>
<dbReference type="GO" id="GO:0004843">
    <property type="term" value="F:cysteine-type deubiquitinase activity"/>
    <property type="evidence" value="ECO:0007669"/>
    <property type="project" value="UniProtKB-EC"/>
</dbReference>
<evidence type="ECO:0000256" key="7">
    <source>
        <dbReference type="ARBA" id="ARBA00022786"/>
    </source>
</evidence>
<dbReference type="SMART" id="SM00547">
    <property type="entry name" value="ZnF_RBZ"/>
    <property type="match status" value="1"/>
</dbReference>
<dbReference type="PROSITE" id="PS50053">
    <property type="entry name" value="UBIQUITIN_2"/>
    <property type="match status" value="1"/>
</dbReference>
<dbReference type="GO" id="GO:0016579">
    <property type="term" value="P:protein deubiquitination"/>
    <property type="evidence" value="ECO:0007669"/>
    <property type="project" value="InterPro"/>
</dbReference>
<comment type="caution">
    <text evidence="14">The sequence shown here is derived from an EMBL/GenBank/DDBJ whole genome shotgun (WGS) entry which is preliminary data.</text>
</comment>
<dbReference type="PANTHER" id="PTHR24006:SF888">
    <property type="entry name" value="UBIQUITIN CARBOXYL-TERMINAL HYDROLASE 30"/>
    <property type="match status" value="1"/>
</dbReference>
<gene>
    <name evidence="14" type="ORF">EWM64_g1642</name>
</gene>
<protein>
    <recommendedName>
        <fullName evidence="3">ubiquitinyl hydrolase 1</fullName>
        <ecNumber evidence="3">3.4.19.12</ecNumber>
    </recommendedName>
</protein>
<keyword evidence="10" id="KW-0862">Zinc</keyword>
<evidence type="ECO:0000256" key="10">
    <source>
        <dbReference type="ARBA" id="ARBA00022833"/>
    </source>
</evidence>
<keyword evidence="9" id="KW-0788">Thiol protease</keyword>
<evidence type="ECO:0000256" key="6">
    <source>
        <dbReference type="ARBA" id="ARBA00022771"/>
    </source>
</evidence>
<feature type="domain" description="USP" evidence="13">
    <location>
        <begin position="159"/>
        <end position="500"/>
    </location>
</feature>
<keyword evidence="15" id="KW-1185">Reference proteome</keyword>
<keyword evidence="8" id="KW-0378">Hydrolase</keyword>
<dbReference type="GO" id="GO:0008270">
    <property type="term" value="F:zinc ion binding"/>
    <property type="evidence" value="ECO:0007669"/>
    <property type="project" value="UniProtKB-KW"/>
</dbReference>
<evidence type="ECO:0000256" key="4">
    <source>
        <dbReference type="ARBA" id="ARBA00022670"/>
    </source>
</evidence>
<proteinExistence type="inferred from homology"/>
<dbReference type="InterPro" id="IPR038765">
    <property type="entry name" value="Papain-like_cys_pep_sf"/>
</dbReference>
<evidence type="ECO:0000259" key="12">
    <source>
        <dbReference type="PROSITE" id="PS50053"/>
    </source>
</evidence>
<dbReference type="PROSITE" id="PS00972">
    <property type="entry name" value="USP_1"/>
    <property type="match status" value="1"/>
</dbReference>
<dbReference type="EC" id="3.4.19.12" evidence="3"/>
<dbReference type="GO" id="GO:0006508">
    <property type="term" value="P:proteolysis"/>
    <property type="evidence" value="ECO:0007669"/>
    <property type="project" value="UniProtKB-KW"/>
</dbReference>
<dbReference type="PROSITE" id="PS50235">
    <property type="entry name" value="USP_3"/>
    <property type="match status" value="1"/>
</dbReference>
<dbReference type="Pfam" id="PF00443">
    <property type="entry name" value="UCH"/>
    <property type="match status" value="1"/>
</dbReference>
<feature type="compositionally biased region" description="Acidic residues" evidence="11">
    <location>
        <begin position="878"/>
        <end position="888"/>
    </location>
</feature>
<organism evidence="14 15">
    <name type="scientific">Hericium alpestre</name>
    <dbReference type="NCBI Taxonomy" id="135208"/>
    <lineage>
        <taxon>Eukaryota</taxon>
        <taxon>Fungi</taxon>
        <taxon>Dikarya</taxon>
        <taxon>Basidiomycota</taxon>
        <taxon>Agaricomycotina</taxon>
        <taxon>Agaricomycetes</taxon>
        <taxon>Russulales</taxon>
        <taxon>Hericiaceae</taxon>
        <taxon>Hericium</taxon>
    </lineage>
</organism>
<keyword evidence="5" id="KW-0479">Metal-binding</keyword>
<dbReference type="InterPro" id="IPR028889">
    <property type="entry name" value="USP"/>
</dbReference>
<dbReference type="InterPro" id="IPR044743">
    <property type="entry name" value="Ubl_USP48"/>
</dbReference>
<evidence type="ECO:0000256" key="8">
    <source>
        <dbReference type="ARBA" id="ARBA00022801"/>
    </source>
</evidence>
<evidence type="ECO:0000256" key="9">
    <source>
        <dbReference type="ARBA" id="ARBA00022807"/>
    </source>
</evidence>
<evidence type="ECO:0000256" key="2">
    <source>
        <dbReference type="ARBA" id="ARBA00009085"/>
    </source>
</evidence>
<dbReference type="OrthoDB" id="289038at2759"/>
<dbReference type="InterPro" id="IPR000626">
    <property type="entry name" value="Ubiquitin-like_dom"/>
</dbReference>
<comment type="similarity">
    <text evidence="2">Belongs to the peptidase C19 family.</text>
</comment>
<dbReference type="CDD" id="cd01795">
    <property type="entry name" value="Ubl_USP48"/>
    <property type="match status" value="1"/>
</dbReference>
<dbReference type="Pfam" id="PF00240">
    <property type="entry name" value="ubiquitin"/>
    <property type="match status" value="1"/>
</dbReference>
<dbReference type="Proteomes" id="UP000298061">
    <property type="component" value="Unassembled WGS sequence"/>
</dbReference>
<comment type="catalytic activity">
    <reaction evidence="1">
        <text>Thiol-dependent hydrolysis of ester, thioester, amide, peptide and isopeptide bonds formed by the C-terminal Gly of ubiquitin (a 76-residue protein attached to proteins as an intracellular targeting signal).</text>
        <dbReference type="EC" id="3.4.19.12"/>
    </reaction>
</comment>
<dbReference type="PANTHER" id="PTHR24006">
    <property type="entry name" value="UBIQUITIN CARBOXYL-TERMINAL HYDROLASE"/>
    <property type="match status" value="1"/>
</dbReference>
<dbReference type="EMBL" id="SFCI01000115">
    <property type="protein sequence ID" value="TFY82365.1"/>
    <property type="molecule type" value="Genomic_DNA"/>
</dbReference>
<evidence type="ECO:0000259" key="13">
    <source>
        <dbReference type="PROSITE" id="PS50235"/>
    </source>
</evidence>
<dbReference type="InterPro" id="IPR001394">
    <property type="entry name" value="Peptidase_C19_UCH"/>
</dbReference>
<dbReference type="AlphaFoldDB" id="A0A4Z0A6J9"/>
<keyword evidence="4" id="KW-0645">Protease</keyword>
<evidence type="ECO:0000256" key="5">
    <source>
        <dbReference type="ARBA" id="ARBA00022723"/>
    </source>
</evidence>
<keyword evidence="7" id="KW-0833">Ubl conjugation pathway</keyword>
<dbReference type="GO" id="GO:0004197">
    <property type="term" value="F:cysteine-type endopeptidase activity"/>
    <property type="evidence" value="ECO:0007669"/>
    <property type="project" value="InterPro"/>
</dbReference>
<dbReference type="SUPFAM" id="SSF54236">
    <property type="entry name" value="Ubiquitin-like"/>
    <property type="match status" value="1"/>
</dbReference>
<dbReference type="InterPro" id="IPR050164">
    <property type="entry name" value="Peptidase_C19"/>
</dbReference>
<dbReference type="InterPro" id="IPR001876">
    <property type="entry name" value="Znf_RanBP2"/>
</dbReference>
<dbReference type="InterPro" id="IPR018200">
    <property type="entry name" value="USP_CS"/>
</dbReference>